<dbReference type="Pfam" id="PF00126">
    <property type="entry name" value="HTH_1"/>
    <property type="match status" value="1"/>
</dbReference>
<feature type="domain" description="HTH lysR-type" evidence="5">
    <location>
        <begin position="5"/>
        <end position="62"/>
    </location>
</feature>
<organism evidence="6 7">
    <name type="scientific">Turicimonas muris</name>
    <dbReference type="NCBI Taxonomy" id="1796652"/>
    <lineage>
        <taxon>Bacteria</taxon>
        <taxon>Pseudomonadati</taxon>
        <taxon>Pseudomonadota</taxon>
        <taxon>Betaproteobacteria</taxon>
        <taxon>Burkholderiales</taxon>
        <taxon>Sutterellaceae</taxon>
        <taxon>Turicimonas</taxon>
    </lineage>
</organism>
<dbReference type="GO" id="GO:0003677">
    <property type="term" value="F:DNA binding"/>
    <property type="evidence" value="ECO:0007669"/>
    <property type="project" value="UniProtKB-KW"/>
</dbReference>
<evidence type="ECO:0000256" key="3">
    <source>
        <dbReference type="ARBA" id="ARBA00023125"/>
    </source>
</evidence>
<gene>
    <name evidence="6" type="ORF">ADH67_07215</name>
</gene>
<dbReference type="Gene3D" id="3.40.190.290">
    <property type="match status" value="1"/>
</dbReference>
<dbReference type="InterPro" id="IPR036388">
    <property type="entry name" value="WH-like_DNA-bd_sf"/>
</dbReference>
<sequence length="325" mass="37100">MKQKDNLLAWRALAVTVETGNITQTALLLDLDSAKVSRLLAGLEKDVGFELLVKNKRPFIPTDRCRQILPMVIPLLDGFSKLDEFCEGTSHKILIRFSAPVEMTQQFYSQELMQYSRLNPRVQFSMLPEMTVRDLLNGDTDIAVVNHSPADQSEIVTRHVVSNSTPIFASPQYLEAHGVPRTPEDLSQHVGLLQVMPNSAPTMLLYRDGVPSNIIHWREIYLSHDQFLIRNMVLNHQGITPDLYLGHVVRELKEGKIVPILPGWERQNWNMHILARRDRYLSDPAIRDFVNWFSQVENKGCIERIMAARSAIEEARAKGLVPIFK</sequence>
<keyword evidence="4" id="KW-0804">Transcription</keyword>
<name>A0A227KIF1_9BURK</name>
<dbReference type="EMBL" id="NHMP01000004">
    <property type="protein sequence ID" value="OXE47577.1"/>
    <property type="molecule type" value="Genomic_DNA"/>
</dbReference>
<dbReference type="AlphaFoldDB" id="A0A227KIF1"/>
<evidence type="ECO:0000256" key="4">
    <source>
        <dbReference type="ARBA" id="ARBA00023163"/>
    </source>
</evidence>
<evidence type="ECO:0000313" key="6">
    <source>
        <dbReference type="EMBL" id="OXE47577.1"/>
    </source>
</evidence>
<dbReference type="GeneID" id="78362593"/>
<dbReference type="Proteomes" id="UP000214610">
    <property type="component" value="Unassembled WGS sequence"/>
</dbReference>
<reference evidence="7" key="1">
    <citation type="submission" date="2017-05" db="EMBL/GenBank/DDBJ databases">
        <title>Improved OligoMM genomes.</title>
        <authorList>
            <person name="Garzetti D."/>
        </authorList>
    </citation>
    <scope>NUCLEOTIDE SEQUENCE [LARGE SCALE GENOMIC DNA]</scope>
    <source>
        <strain evidence="7">YL45</strain>
    </source>
</reference>
<dbReference type="InterPro" id="IPR000847">
    <property type="entry name" value="LysR_HTH_N"/>
</dbReference>
<dbReference type="Pfam" id="PF03466">
    <property type="entry name" value="LysR_substrate"/>
    <property type="match status" value="1"/>
</dbReference>
<accession>A0A227KIF1</accession>
<dbReference type="SUPFAM" id="SSF46785">
    <property type="entry name" value="Winged helix' DNA-binding domain"/>
    <property type="match status" value="1"/>
</dbReference>
<dbReference type="PROSITE" id="PS50931">
    <property type="entry name" value="HTH_LYSR"/>
    <property type="match status" value="1"/>
</dbReference>
<dbReference type="InterPro" id="IPR036390">
    <property type="entry name" value="WH_DNA-bd_sf"/>
</dbReference>
<dbReference type="InterPro" id="IPR058163">
    <property type="entry name" value="LysR-type_TF_proteobact-type"/>
</dbReference>
<evidence type="ECO:0000256" key="1">
    <source>
        <dbReference type="ARBA" id="ARBA00009437"/>
    </source>
</evidence>
<keyword evidence="2" id="KW-0805">Transcription regulation</keyword>
<protein>
    <submittedName>
        <fullName evidence="6">LysR family transcriptional regulator</fullName>
    </submittedName>
</protein>
<evidence type="ECO:0000313" key="7">
    <source>
        <dbReference type="Proteomes" id="UP000214610"/>
    </source>
</evidence>
<dbReference type="SUPFAM" id="SSF53850">
    <property type="entry name" value="Periplasmic binding protein-like II"/>
    <property type="match status" value="1"/>
</dbReference>
<evidence type="ECO:0000256" key="2">
    <source>
        <dbReference type="ARBA" id="ARBA00023015"/>
    </source>
</evidence>
<proteinExistence type="inferred from homology"/>
<keyword evidence="7" id="KW-1185">Reference proteome</keyword>
<comment type="similarity">
    <text evidence="1">Belongs to the LysR transcriptional regulatory family.</text>
</comment>
<evidence type="ECO:0000259" key="5">
    <source>
        <dbReference type="PROSITE" id="PS50931"/>
    </source>
</evidence>
<keyword evidence="3" id="KW-0238">DNA-binding</keyword>
<dbReference type="Gene3D" id="1.10.10.10">
    <property type="entry name" value="Winged helix-like DNA-binding domain superfamily/Winged helix DNA-binding domain"/>
    <property type="match status" value="1"/>
</dbReference>
<dbReference type="PANTHER" id="PTHR30537">
    <property type="entry name" value="HTH-TYPE TRANSCRIPTIONAL REGULATOR"/>
    <property type="match status" value="1"/>
</dbReference>
<comment type="caution">
    <text evidence="6">The sequence shown here is derived from an EMBL/GenBank/DDBJ whole genome shotgun (WGS) entry which is preliminary data.</text>
</comment>
<dbReference type="InterPro" id="IPR005119">
    <property type="entry name" value="LysR_subst-bd"/>
</dbReference>
<dbReference type="RefSeq" id="WP_066594948.1">
    <property type="nucleotide sequence ID" value="NZ_CAJTBZ010000012.1"/>
</dbReference>
<dbReference type="PANTHER" id="PTHR30537:SF5">
    <property type="entry name" value="HTH-TYPE TRANSCRIPTIONAL ACTIVATOR TTDR-RELATED"/>
    <property type="match status" value="1"/>
</dbReference>
<dbReference type="GO" id="GO:0003700">
    <property type="term" value="F:DNA-binding transcription factor activity"/>
    <property type="evidence" value="ECO:0007669"/>
    <property type="project" value="InterPro"/>
</dbReference>